<feature type="transmembrane region" description="Helical" evidence="5">
    <location>
        <begin position="116"/>
        <end position="134"/>
    </location>
</feature>
<feature type="domain" description="Methylamine utilisation protein MauE" evidence="6">
    <location>
        <begin position="11"/>
        <end position="133"/>
    </location>
</feature>
<evidence type="ECO:0000256" key="2">
    <source>
        <dbReference type="ARBA" id="ARBA00022692"/>
    </source>
</evidence>
<evidence type="ECO:0000256" key="5">
    <source>
        <dbReference type="SAM" id="Phobius"/>
    </source>
</evidence>
<dbReference type="UniPathway" id="UPA00895"/>
<dbReference type="AlphaFoldDB" id="A0A1I7IRM8"/>
<dbReference type="RefSeq" id="WP_093026456.1">
    <property type="nucleotide sequence ID" value="NZ_FPBK01000020.1"/>
</dbReference>
<dbReference type="InterPro" id="IPR009908">
    <property type="entry name" value="Methylamine_util_MauE"/>
</dbReference>
<feature type="transmembrane region" description="Helical" evidence="5">
    <location>
        <begin position="75"/>
        <end position="95"/>
    </location>
</feature>
<protein>
    <submittedName>
        <fullName evidence="7">Methylamine utilisation protein MauE</fullName>
    </submittedName>
</protein>
<dbReference type="Pfam" id="PF07291">
    <property type="entry name" value="MauE"/>
    <property type="match status" value="1"/>
</dbReference>
<evidence type="ECO:0000259" key="6">
    <source>
        <dbReference type="Pfam" id="PF07291"/>
    </source>
</evidence>
<dbReference type="STRING" id="1224947.SAMN05216480_12028"/>
<evidence type="ECO:0000256" key="1">
    <source>
        <dbReference type="ARBA" id="ARBA00004141"/>
    </source>
</evidence>
<feature type="transmembrane region" description="Helical" evidence="5">
    <location>
        <begin position="47"/>
        <end position="69"/>
    </location>
</feature>
<evidence type="ECO:0000313" key="8">
    <source>
        <dbReference type="Proteomes" id="UP000199138"/>
    </source>
</evidence>
<dbReference type="OrthoDB" id="673785at2"/>
<accession>A0A1I7IRM8</accession>
<reference evidence="7 8" key="1">
    <citation type="submission" date="2016-10" db="EMBL/GenBank/DDBJ databases">
        <authorList>
            <person name="de Groot N.N."/>
        </authorList>
    </citation>
    <scope>NUCLEOTIDE SEQUENCE [LARGE SCALE GENOMIC DNA]</scope>
    <source>
        <strain evidence="7 8">CGMCC 1.12333</strain>
    </source>
</reference>
<proteinExistence type="predicted"/>
<keyword evidence="2 5" id="KW-0812">Transmembrane</keyword>
<dbReference type="Proteomes" id="UP000199138">
    <property type="component" value="Unassembled WGS sequence"/>
</dbReference>
<sequence length="148" mass="16728">MKNNGLHIIRTSIVIAYALLFSYAAITKLMDYAQFRVQLQQSPILTTIAPLVAIGIPILELLFALGLFIKPLQTISLYGSLFLMSCFTVYIYQILNYSEFIPCSCGGILENMGWKTHLLVNIVFISLAILAILIKTPWQLQYKDSQYT</sequence>
<gene>
    <name evidence="7" type="ORF">SAMN05216480_12028</name>
</gene>
<dbReference type="GO" id="GO:0030416">
    <property type="term" value="P:methylamine metabolic process"/>
    <property type="evidence" value="ECO:0007669"/>
    <property type="project" value="InterPro"/>
</dbReference>
<keyword evidence="4 5" id="KW-0472">Membrane</keyword>
<dbReference type="GO" id="GO:0016020">
    <property type="term" value="C:membrane"/>
    <property type="evidence" value="ECO:0007669"/>
    <property type="project" value="UniProtKB-SubCell"/>
</dbReference>
<keyword evidence="3 5" id="KW-1133">Transmembrane helix</keyword>
<feature type="transmembrane region" description="Helical" evidence="5">
    <location>
        <begin position="6"/>
        <end position="26"/>
    </location>
</feature>
<dbReference type="EMBL" id="FPBK01000020">
    <property type="protein sequence ID" value="SFU75590.1"/>
    <property type="molecule type" value="Genomic_DNA"/>
</dbReference>
<evidence type="ECO:0000256" key="3">
    <source>
        <dbReference type="ARBA" id="ARBA00022989"/>
    </source>
</evidence>
<evidence type="ECO:0000313" key="7">
    <source>
        <dbReference type="EMBL" id="SFU75590.1"/>
    </source>
</evidence>
<evidence type="ECO:0000256" key="4">
    <source>
        <dbReference type="ARBA" id="ARBA00023136"/>
    </source>
</evidence>
<comment type="subcellular location">
    <subcellularLocation>
        <location evidence="1">Membrane</location>
        <topology evidence="1">Multi-pass membrane protein</topology>
    </subcellularLocation>
</comment>
<organism evidence="7 8">
    <name type="scientific">Pustulibacterium marinum</name>
    <dbReference type="NCBI Taxonomy" id="1224947"/>
    <lineage>
        <taxon>Bacteria</taxon>
        <taxon>Pseudomonadati</taxon>
        <taxon>Bacteroidota</taxon>
        <taxon>Flavobacteriia</taxon>
        <taxon>Flavobacteriales</taxon>
        <taxon>Flavobacteriaceae</taxon>
        <taxon>Pustulibacterium</taxon>
    </lineage>
</organism>
<name>A0A1I7IRM8_9FLAO</name>
<keyword evidence="8" id="KW-1185">Reference proteome</keyword>